<dbReference type="PROSITE" id="PS50002">
    <property type="entry name" value="SH3"/>
    <property type="match status" value="2"/>
</dbReference>
<feature type="region of interest" description="Disordered" evidence="7">
    <location>
        <begin position="465"/>
        <end position="526"/>
    </location>
</feature>
<dbReference type="Gene3D" id="2.30.30.40">
    <property type="entry name" value="SH3 Domains"/>
    <property type="match status" value="2"/>
</dbReference>
<dbReference type="PRINTS" id="PR00452">
    <property type="entry name" value="SH3DOMAIN"/>
</dbReference>
<dbReference type="EMBL" id="KI913136">
    <property type="protein sequence ID" value="ETV76555.1"/>
    <property type="molecule type" value="Genomic_DNA"/>
</dbReference>
<evidence type="ECO:0000256" key="2">
    <source>
        <dbReference type="ARBA" id="ARBA00022443"/>
    </source>
</evidence>
<feature type="region of interest" description="Disordered" evidence="7">
    <location>
        <begin position="891"/>
        <end position="925"/>
    </location>
</feature>
<feature type="domain" description="SH3" evidence="8">
    <location>
        <begin position="7"/>
        <end position="70"/>
    </location>
</feature>
<feature type="domain" description="SH3" evidence="8">
    <location>
        <begin position="96"/>
        <end position="159"/>
    </location>
</feature>
<keyword evidence="2 5" id="KW-0728">SH3 domain</keyword>
<dbReference type="InterPro" id="IPR036028">
    <property type="entry name" value="SH3-like_dom_sf"/>
</dbReference>
<name>W4GA79_APHAT</name>
<dbReference type="PANTHER" id="PTHR14167">
    <property type="entry name" value="SH3 DOMAIN-CONTAINING"/>
    <property type="match status" value="1"/>
</dbReference>
<feature type="compositionally biased region" description="Basic residues" evidence="7">
    <location>
        <begin position="498"/>
        <end position="517"/>
    </location>
</feature>
<evidence type="ECO:0000256" key="1">
    <source>
        <dbReference type="ARBA" id="ARBA00004170"/>
    </source>
</evidence>
<feature type="compositionally biased region" description="Low complexity" evidence="7">
    <location>
        <begin position="170"/>
        <end position="186"/>
    </location>
</feature>
<keyword evidence="3 6" id="KW-0175">Coiled coil</keyword>
<accession>W4GA79</accession>
<dbReference type="VEuPathDB" id="FungiDB:H257_09555"/>
<feature type="region of interest" description="Disordered" evidence="7">
    <location>
        <begin position="727"/>
        <end position="759"/>
    </location>
</feature>
<dbReference type="AlphaFoldDB" id="W4GA79"/>
<dbReference type="PROSITE" id="PS50096">
    <property type="entry name" value="IQ"/>
    <property type="match status" value="3"/>
</dbReference>
<evidence type="ECO:0000256" key="3">
    <source>
        <dbReference type="ARBA" id="ARBA00023054"/>
    </source>
</evidence>
<dbReference type="InterPro" id="IPR001452">
    <property type="entry name" value="SH3_domain"/>
</dbReference>
<dbReference type="InterPro" id="IPR050384">
    <property type="entry name" value="Endophilin_SH3RF"/>
</dbReference>
<feature type="region of interest" description="Disordered" evidence="7">
    <location>
        <begin position="169"/>
        <end position="242"/>
    </location>
</feature>
<proteinExistence type="predicted"/>
<dbReference type="GeneID" id="20811551"/>
<evidence type="ECO:0000256" key="7">
    <source>
        <dbReference type="SAM" id="MobiDB-lite"/>
    </source>
</evidence>
<feature type="region of interest" description="Disordered" evidence="7">
    <location>
        <begin position="654"/>
        <end position="697"/>
    </location>
</feature>
<dbReference type="CDD" id="cd00174">
    <property type="entry name" value="SH3"/>
    <property type="match status" value="1"/>
</dbReference>
<feature type="compositionally biased region" description="Basic residues" evidence="7">
    <location>
        <begin position="913"/>
        <end position="925"/>
    </location>
</feature>
<evidence type="ECO:0000256" key="5">
    <source>
        <dbReference type="PROSITE-ProRule" id="PRU00192"/>
    </source>
</evidence>
<sequence length="925" mass="104454">MSSAALLPLRKATALYNYTPDEEDELELHEGDVVCVIKEQDDGWCRGFVESDSIKHMGLFPSNYVRNVTPSPPSTISALPPSHLPPYRPVVTVKTPIARRAMASFDYLPREPDELPLRMGDVVVVLETLDDGWCRGYIASDSSHHEGLFPANYVDMQEDSWTITSHLGNAASKSPTKAAPSKAYPALDNTTPLDDNESDDDDPHWRHKGKSINLSHSGSRALHPSAVEATEPRASLESMQEPADLKEQLLPEGESGYYDDRGNYVMADGGYYSPDGLYFPKILDPTTTPAGYYDADGYYITDSGYFDLQGHYHDNTTEATTTKQSKENAAKTGTKSIGSVVQLKQALKRAKANADAAQAARREAETQMQMELEARRRSERAAAARVERERAHEVQTKVIQQTIQNQIQKQLAKSTPPPFAHQQHEVQPVEHIQRWYRSQTSRRRQHKQRDVAATRIQKCGRAYVTNRRKRQQVAAATSSRRVKAALASKPRPLTPQHAARRIQAHGRRYVARRRRQQHVPSTTPRIRGREASARRLQRFWHVYRCKQRLLVVVRQRRVKKTTKSIDAVKQQHSPVKRNRTNQAARTLQRFWHVYRCKQRLVYVLGTISQQKMRPTKAIITSSWRQHHKAATRLQRFWHVYRGRARLRAAIALGRQKQKTAAAPATSQRPPPLTESTGMIPAFPSKAKATDKRHASFAHDQAARRVQRFWRVYLGRTHLRQVITAVARKQPRPRHLPPKNTKATASPPMRPPRLNSPASALHPSSSLLPIFTTDVAQISQLATLIANSVNVELSKRMRAHDLQLDRLVTSVTHLQKAIDKHNGSLERVFSNQDRPPPQDVKAVLGNAKLPSLLPKATYSNYVSNVVVAPPTTSTGLYYNSSPTKQLRSIKQLPSKLPQQTSSRASKLPVLRSPTKARTKWPSRKLK</sequence>
<dbReference type="RefSeq" id="XP_009834100.1">
    <property type="nucleotide sequence ID" value="XM_009835798.1"/>
</dbReference>
<feature type="coiled-coil region" evidence="6">
    <location>
        <begin position="340"/>
        <end position="389"/>
    </location>
</feature>
<dbReference type="OrthoDB" id="79678at2759"/>
<dbReference type="SMART" id="SM00326">
    <property type="entry name" value="SH3"/>
    <property type="match status" value="2"/>
</dbReference>
<protein>
    <recommendedName>
        <fullName evidence="8">SH3 domain-containing protein</fullName>
    </recommendedName>
</protein>
<evidence type="ECO:0000256" key="4">
    <source>
        <dbReference type="ARBA" id="ARBA00023136"/>
    </source>
</evidence>
<evidence type="ECO:0000256" key="6">
    <source>
        <dbReference type="SAM" id="Coils"/>
    </source>
</evidence>
<dbReference type="PANTHER" id="PTHR14167:SF81">
    <property type="entry name" value="ENDOPHILIN-A"/>
    <property type="match status" value="1"/>
</dbReference>
<reference evidence="9" key="1">
    <citation type="submission" date="2013-12" db="EMBL/GenBank/DDBJ databases">
        <title>The Genome Sequence of Aphanomyces astaci APO3.</title>
        <authorList>
            <consortium name="The Broad Institute Genomics Platform"/>
            <person name="Russ C."/>
            <person name="Tyler B."/>
            <person name="van West P."/>
            <person name="Dieguez-Uribeondo J."/>
            <person name="Young S.K."/>
            <person name="Zeng Q."/>
            <person name="Gargeya S."/>
            <person name="Fitzgerald M."/>
            <person name="Abouelleil A."/>
            <person name="Alvarado L."/>
            <person name="Chapman S.B."/>
            <person name="Gainer-Dewar J."/>
            <person name="Goldberg J."/>
            <person name="Griggs A."/>
            <person name="Gujja S."/>
            <person name="Hansen M."/>
            <person name="Howarth C."/>
            <person name="Imamovic A."/>
            <person name="Ireland A."/>
            <person name="Larimer J."/>
            <person name="McCowan C."/>
            <person name="Murphy C."/>
            <person name="Pearson M."/>
            <person name="Poon T.W."/>
            <person name="Priest M."/>
            <person name="Roberts A."/>
            <person name="Saif S."/>
            <person name="Shea T."/>
            <person name="Sykes S."/>
            <person name="Wortman J."/>
            <person name="Nusbaum C."/>
            <person name="Birren B."/>
        </authorList>
    </citation>
    <scope>NUCLEOTIDE SEQUENCE [LARGE SCALE GENOMIC DNA]</scope>
    <source>
        <strain evidence="9">APO3</strain>
    </source>
</reference>
<gene>
    <name evidence="9" type="ORF">H257_09555</name>
</gene>
<dbReference type="STRING" id="112090.W4GA79"/>
<evidence type="ECO:0000259" key="8">
    <source>
        <dbReference type="PROSITE" id="PS50002"/>
    </source>
</evidence>
<dbReference type="Pfam" id="PF14604">
    <property type="entry name" value="SH3_9"/>
    <property type="match status" value="2"/>
</dbReference>
<keyword evidence="4" id="KW-0472">Membrane</keyword>
<dbReference type="PRINTS" id="PR00499">
    <property type="entry name" value="P67PHOX"/>
</dbReference>
<evidence type="ECO:0000313" key="9">
    <source>
        <dbReference type="EMBL" id="ETV76555.1"/>
    </source>
</evidence>
<organism evidence="9">
    <name type="scientific">Aphanomyces astaci</name>
    <name type="common">Crayfish plague agent</name>
    <dbReference type="NCBI Taxonomy" id="112090"/>
    <lineage>
        <taxon>Eukaryota</taxon>
        <taxon>Sar</taxon>
        <taxon>Stramenopiles</taxon>
        <taxon>Oomycota</taxon>
        <taxon>Saprolegniomycetes</taxon>
        <taxon>Saprolegniales</taxon>
        <taxon>Verrucalvaceae</taxon>
        <taxon>Aphanomyces</taxon>
    </lineage>
</organism>
<dbReference type="SUPFAM" id="SSF50044">
    <property type="entry name" value="SH3-domain"/>
    <property type="match status" value="2"/>
</dbReference>
<comment type="subcellular location">
    <subcellularLocation>
        <location evidence="1">Membrane</location>
        <topology evidence="1">Peripheral membrane protein</topology>
    </subcellularLocation>
</comment>